<proteinExistence type="predicted"/>
<evidence type="ECO:0000313" key="1">
    <source>
        <dbReference type="EMBL" id="KZV36099.1"/>
    </source>
</evidence>
<sequence>MGLTLTPIHMTICMLKLRLPHFHHLSRLVLRPNVKCKPRLLEITGIIASLFLHKPNFLRSYAAVTLDKNEKSLVLDVLCNISAVLAFIKMMCDLICH</sequence>
<protein>
    <submittedName>
        <fullName evidence="1">Putative terpene synthase 2</fullName>
    </submittedName>
</protein>
<reference evidence="1 2" key="1">
    <citation type="journal article" date="2015" name="Proc. Natl. Acad. Sci. U.S.A.">
        <title>The resurrection genome of Boea hygrometrica: A blueprint for survival of dehydration.</title>
        <authorList>
            <person name="Xiao L."/>
            <person name="Yang G."/>
            <person name="Zhang L."/>
            <person name="Yang X."/>
            <person name="Zhao S."/>
            <person name="Ji Z."/>
            <person name="Zhou Q."/>
            <person name="Hu M."/>
            <person name="Wang Y."/>
            <person name="Chen M."/>
            <person name="Xu Y."/>
            <person name="Jin H."/>
            <person name="Xiao X."/>
            <person name="Hu G."/>
            <person name="Bao F."/>
            <person name="Hu Y."/>
            <person name="Wan P."/>
            <person name="Li L."/>
            <person name="Deng X."/>
            <person name="Kuang T."/>
            <person name="Xiang C."/>
            <person name="Zhu J.K."/>
            <person name="Oliver M.J."/>
            <person name="He Y."/>
        </authorList>
    </citation>
    <scope>NUCLEOTIDE SEQUENCE [LARGE SCALE GENOMIC DNA]</scope>
    <source>
        <strain evidence="2">cv. XS01</strain>
    </source>
</reference>
<evidence type="ECO:0000313" key="2">
    <source>
        <dbReference type="Proteomes" id="UP000250235"/>
    </source>
</evidence>
<accession>A0A2Z7BNQ3</accession>
<dbReference type="AlphaFoldDB" id="A0A2Z7BNQ3"/>
<dbReference type="Proteomes" id="UP000250235">
    <property type="component" value="Unassembled WGS sequence"/>
</dbReference>
<keyword evidence="2" id="KW-1185">Reference proteome</keyword>
<gene>
    <name evidence="1" type="ORF">F511_30584</name>
</gene>
<name>A0A2Z7BNQ3_9LAMI</name>
<organism evidence="1 2">
    <name type="scientific">Dorcoceras hygrometricum</name>
    <dbReference type="NCBI Taxonomy" id="472368"/>
    <lineage>
        <taxon>Eukaryota</taxon>
        <taxon>Viridiplantae</taxon>
        <taxon>Streptophyta</taxon>
        <taxon>Embryophyta</taxon>
        <taxon>Tracheophyta</taxon>
        <taxon>Spermatophyta</taxon>
        <taxon>Magnoliopsida</taxon>
        <taxon>eudicotyledons</taxon>
        <taxon>Gunneridae</taxon>
        <taxon>Pentapetalae</taxon>
        <taxon>asterids</taxon>
        <taxon>lamiids</taxon>
        <taxon>Lamiales</taxon>
        <taxon>Gesneriaceae</taxon>
        <taxon>Didymocarpoideae</taxon>
        <taxon>Trichosporeae</taxon>
        <taxon>Loxocarpinae</taxon>
        <taxon>Dorcoceras</taxon>
    </lineage>
</organism>
<dbReference type="EMBL" id="KV003932">
    <property type="protein sequence ID" value="KZV36099.1"/>
    <property type="molecule type" value="Genomic_DNA"/>
</dbReference>